<evidence type="ECO:0000256" key="1">
    <source>
        <dbReference type="SAM" id="MobiDB-lite"/>
    </source>
</evidence>
<reference evidence="3 4" key="1">
    <citation type="journal article" date="2024" name="IMA Fungus">
        <title>Apiospora arundinis, a panoply of carbohydrate-active enzymes and secondary metabolites.</title>
        <authorList>
            <person name="Sorensen T."/>
            <person name="Petersen C."/>
            <person name="Muurmann A.T."/>
            <person name="Christiansen J.V."/>
            <person name="Brundto M.L."/>
            <person name="Overgaard C.K."/>
            <person name="Boysen A.T."/>
            <person name="Wollenberg R.D."/>
            <person name="Larsen T.O."/>
            <person name="Sorensen J.L."/>
            <person name="Nielsen K.L."/>
            <person name="Sondergaard T.E."/>
        </authorList>
    </citation>
    <scope>NUCLEOTIDE SEQUENCE [LARGE SCALE GENOMIC DNA]</scope>
    <source>
        <strain evidence="3 4">AAU 773</strain>
    </source>
</reference>
<dbReference type="Proteomes" id="UP001390339">
    <property type="component" value="Unassembled WGS sequence"/>
</dbReference>
<dbReference type="InterPro" id="IPR000626">
    <property type="entry name" value="Ubiquitin-like_dom"/>
</dbReference>
<dbReference type="InterPro" id="IPR029071">
    <property type="entry name" value="Ubiquitin-like_domsf"/>
</dbReference>
<dbReference type="PROSITE" id="PS50053">
    <property type="entry name" value="UBIQUITIN_2"/>
    <property type="match status" value="1"/>
</dbReference>
<sequence length="452" mass="51109">METFVQAKQAILRLVNALPRTPPPDRMRMQQEWIRLLNQVTDMLSGIEETGGAEGHHLRQTLLSTSPQTSGLRPAPGLPSPTPSAERCQRRAGGARHNRETSNEPCRNDDIQTGTRAEAIRRRDTRLVPQLAESIGTRARLDELKEAWAQTEPCVLPSWTQALNVAEAVEAIDLLESSVFKQEIQRRFYLTALMAQYERVATELSGSRPEHETRARERVARQYCRPDSEVLRILMEQAWPRLKRAATVAASSAEYQTKLDQLKKKIKAARRWAALDRALGTGAFSLVPAGAKTDFGSKKVERLTDCHFQRLVWSLEERKEAIGQVAREASALIGISYSVHDRLMGSIPDTWHPRGRWVLWKAAPLSVALRLSDAQQSDVTVEFMPWDTVRVVRDRLALELGLTHRRGLRLMYLGKPLDEESPLPTQGWREGHVVSAFQLHVDGNERVVEKPR</sequence>
<evidence type="ECO:0000313" key="3">
    <source>
        <dbReference type="EMBL" id="KAK8859525.1"/>
    </source>
</evidence>
<protein>
    <submittedName>
        <fullName evidence="3">Ubiquitin domain-containing protein</fullName>
    </submittedName>
</protein>
<dbReference type="EMBL" id="JAPCWZ010000006">
    <property type="protein sequence ID" value="KAK8859525.1"/>
    <property type="molecule type" value="Genomic_DNA"/>
</dbReference>
<name>A0ABR2I9B2_9PEZI</name>
<proteinExistence type="predicted"/>
<accession>A0ABR2I9B2</accession>
<feature type="region of interest" description="Disordered" evidence="1">
    <location>
        <begin position="65"/>
        <end position="110"/>
    </location>
</feature>
<gene>
    <name evidence="3" type="ORF">PGQ11_010259</name>
</gene>
<comment type="caution">
    <text evidence="3">The sequence shown here is derived from an EMBL/GenBank/DDBJ whole genome shotgun (WGS) entry which is preliminary data.</text>
</comment>
<feature type="compositionally biased region" description="Basic and acidic residues" evidence="1">
    <location>
        <begin position="97"/>
        <end position="110"/>
    </location>
</feature>
<evidence type="ECO:0000259" key="2">
    <source>
        <dbReference type="PROSITE" id="PS50053"/>
    </source>
</evidence>
<evidence type="ECO:0000313" key="4">
    <source>
        <dbReference type="Proteomes" id="UP001390339"/>
    </source>
</evidence>
<keyword evidence="4" id="KW-1185">Reference proteome</keyword>
<organism evidence="3 4">
    <name type="scientific">Apiospora arundinis</name>
    <dbReference type="NCBI Taxonomy" id="335852"/>
    <lineage>
        <taxon>Eukaryota</taxon>
        <taxon>Fungi</taxon>
        <taxon>Dikarya</taxon>
        <taxon>Ascomycota</taxon>
        <taxon>Pezizomycotina</taxon>
        <taxon>Sordariomycetes</taxon>
        <taxon>Xylariomycetidae</taxon>
        <taxon>Amphisphaeriales</taxon>
        <taxon>Apiosporaceae</taxon>
        <taxon>Apiospora</taxon>
    </lineage>
</organism>
<dbReference type="SUPFAM" id="SSF54236">
    <property type="entry name" value="Ubiquitin-like"/>
    <property type="match status" value="1"/>
</dbReference>
<feature type="domain" description="Ubiquitin-like" evidence="2">
    <location>
        <begin position="365"/>
        <end position="443"/>
    </location>
</feature>